<reference evidence="3" key="1">
    <citation type="submission" date="2016-10" db="EMBL/GenBank/DDBJ databases">
        <authorList>
            <person name="Varghese N."/>
            <person name="Submissions S."/>
        </authorList>
    </citation>
    <scope>NUCLEOTIDE SEQUENCE [LARGE SCALE GENOMIC DNA]</scope>
    <source>
        <strain evidence="3">CGMCC 1.3566</strain>
    </source>
</reference>
<protein>
    <recommendedName>
        <fullName evidence="4">DUF456 domain-containing protein</fullName>
    </recommendedName>
</protein>
<evidence type="ECO:0000313" key="2">
    <source>
        <dbReference type="EMBL" id="SET34056.1"/>
    </source>
</evidence>
<evidence type="ECO:0000256" key="1">
    <source>
        <dbReference type="SAM" id="Phobius"/>
    </source>
</evidence>
<feature type="transmembrane region" description="Helical" evidence="1">
    <location>
        <begin position="87"/>
        <end position="118"/>
    </location>
</feature>
<dbReference type="InterPro" id="IPR007403">
    <property type="entry name" value="DUF456"/>
</dbReference>
<feature type="transmembrane region" description="Helical" evidence="1">
    <location>
        <begin position="51"/>
        <end position="75"/>
    </location>
</feature>
<evidence type="ECO:0000313" key="3">
    <source>
        <dbReference type="Proteomes" id="UP000199095"/>
    </source>
</evidence>
<sequence>MLDVVWWILIIGFFILSFIGLIFPIIPSVLMIWGGFLVYHFGMNNDTLSFYFWIPMVFLTILLLVADIIVNSHFVKRFGGSKWGERFAAIAVVIGSFIMPPFGIIIIPFITVFIVEFIQKKSIEKSFKAAFGSFLGFFGSTLAKVFVQAIMIIWFFFDVLINL</sequence>
<dbReference type="PANTHER" id="PTHR39165">
    <property type="entry name" value="IG HYPOTHETICAL 17883"/>
    <property type="match status" value="1"/>
</dbReference>
<keyword evidence="1" id="KW-0812">Transmembrane</keyword>
<dbReference type="AlphaFoldDB" id="A0A1I0DNG3"/>
<name>A0A1I0DNG3_9BACI</name>
<proteinExistence type="predicted"/>
<dbReference type="Pfam" id="PF04306">
    <property type="entry name" value="DUF456"/>
    <property type="match status" value="1"/>
</dbReference>
<accession>A0A1I0DNG3</accession>
<dbReference type="PANTHER" id="PTHR39165:SF1">
    <property type="entry name" value="DUF456 DOMAIN-CONTAINING PROTEIN"/>
    <property type="match status" value="1"/>
</dbReference>
<keyword evidence="3" id="KW-1185">Reference proteome</keyword>
<dbReference type="Proteomes" id="UP000199095">
    <property type="component" value="Unassembled WGS sequence"/>
</dbReference>
<organism evidence="2 3">
    <name type="scientific">Salinibacillus kushneri</name>
    <dbReference type="NCBI Taxonomy" id="237682"/>
    <lineage>
        <taxon>Bacteria</taxon>
        <taxon>Bacillati</taxon>
        <taxon>Bacillota</taxon>
        <taxon>Bacilli</taxon>
        <taxon>Bacillales</taxon>
        <taxon>Bacillaceae</taxon>
        <taxon>Salinibacillus</taxon>
    </lineage>
</organism>
<keyword evidence="1" id="KW-0472">Membrane</keyword>
<dbReference type="EMBL" id="FOHJ01000004">
    <property type="protein sequence ID" value="SET34056.1"/>
    <property type="molecule type" value="Genomic_DNA"/>
</dbReference>
<feature type="transmembrane region" description="Helical" evidence="1">
    <location>
        <begin position="6"/>
        <end position="39"/>
    </location>
</feature>
<dbReference type="RefSeq" id="WP_093133374.1">
    <property type="nucleotide sequence ID" value="NZ_FOHJ01000004.1"/>
</dbReference>
<evidence type="ECO:0008006" key="4">
    <source>
        <dbReference type="Google" id="ProtNLM"/>
    </source>
</evidence>
<dbReference type="STRING" id="237682.SAMN05421676_10496"/>
<keyword evidence="1" id="KW-1133">Transmembrane helix</keyword>
<dbReference type="OrthoDB" id="9808460at2"/>
<feature type="transmembrane region" description="Helical" evidence="1">
    <location>
        <begin position="130"/>
        <end position="157"/>
    </location>
</feature>
<gene>
    <name evidence="2" type="ORF">SAMN05421676_10496</name>
</gene>